<dbReference type="Pfam" id="PF01969">
    <property type="entry name" value="Ni_insertion"/>
    <property type="match status" value="1"/>
</dbReference>
<keyword evidence="2" id="KW-0456">Lyase</keyword>
<dbReference type="HAMAP" id="MF_01074">
    <property type="entry name" value="LarC"/>
    <property type="match status" value="1"/>
</dbReference>
<reference evidence="3 4" key="1">
    <citation type="submission" date="2019-09" db="EMBL/GenBank/DDBJ databases">
        <title>Geobacter sp. Red96, a novel strain isolated from paddy soil.</title>
        <authorList>
            <person name="Xu Z."/>
            <person name="Masuda Y."/>
            <person name="Itoh H."/>
            <person name="Senoo K."/>
        </authorList>
    </citation>
    <scope>NUCLEOTIDE SEQUENCE [LARGE SCALE GENOMIC DNA]</scope>
    <source>
        <strain evidence="3 4">Red96</strain>
    </source>
</reference>
<dbReference type="InterPro" id="IPR002822">
    <property type="entry name" value="Ni_insertion"/>
</dbReference>
<dbReference type="Gene3D" id="3.30.70.1380">
    <property type="entry name" value="Transcriptional regulatory protein pf0864 domain like"/>
    <property type="match status" value="1"/>
</dbReference>
<comment type="similarity">
    <text evidence="2">Belongs to the LarC family.</text>
</comment>
<dbReference type="PANTHER" id="PTHR36566">
    <property type="entry name" value="NICKEL INSERTION PROTEIN-RELATED"/>
    <property type="match status" value="1"/>
</dbReference>
<dbReference type="PANTHER" id="PTHR36566:SF1">
    <property type="entry name" value="PYRIDINIUM-3,5-BISTHIOCARBOXYLIC ACID MONONUCLEOTIDE NICKEL INSERTION PROTEIN"/>
    <property type="match status" value="1"/>
</dbReference>
<dbReference type="EMBL" id="VZQZ01000001">
    <property type="protein sequence ID" value="KAB0667549.1"/>
    <property type="molecule type" value="Genomic_DNA"/>
</dbReference>
<evidence type="ECO:0000313" key="4">
    <source>
        <dbReference type="Proteomes" id="UP000420562"/>
    </source>
</evidence>
<evidence type="ECO:0000256" key="1">
    <source>
        <dbReference type="ARBA" id="ARBA00022596"/>
    </source>
</evidence>
<keyword evidence="1 2" id="KW-0533">Nickel</keyword>
<proteinExistence type="inferred from homology"/>
<dbReference type="GO" id="GO:0016829">
    <property type="term" value="F:lyase activity"/>
    <property type="evidence" value="ECO:0007669"/>
    <property type="project" value="UniProtKB-UniRule"/>
</dbReference>
<organism evidence="3 4">
    <name type="scientific">Oryzomonas japonica</name>
    <dbReference type="NCBI Taxonomy" id="2603858"/>
    <lineage>
        <taxon>Bacteria</taxon>
        <taxon>Pseudomonadati</taxon>
        <taxon>Thermodesulfobacteriota</taxon>
        <taxon>Desulfuromonadia</taxon>
        <taxon>Geobacterales</taxon>
        <taxon>Geobacteraceae</taxon>
        <taxon>Oryzomonas</taxon>
    </lineage>
</organism>
<dbReference type="GO" id="GO:0016151">
    <property type="term" value="F:nickel cation binding"/>
    <property type="evidence" value="ECO:0007669"/>
    <property type="project" value="UniProtKB-UniRule"/>
</dbReference>
<gene>
    <name evidence="3" type="primary">larC</name>
    <name evidence="3" type="ORF">F6V25_02310</name>
</gene>
<dbReference type="RefSeq" id="WP_151126833.1">
    <property type="nucleotide sequence ID" value="NZ_VZQZ01000001.1"/>
</dbReference>
<evidence type="ECO:0000313" key="3">
    <source>
        <dbReference type="EMBL" id="KAB0667549.1"/>
    </source>
</evidence>
<evidence type="ECO:0000256" key="2">
    <source>
        <dbReference type="HAMAP-Rule" id="MF_01074"/>
    </source>
</evidence>
<dbReference type="AlphaFoldDB" id="A0A7J4ZVR1"/>
<accession>A0A7J4ZVR1</accession>
<protein>
    <recommendedName>
        <fullName evidence="2">Putative nickel insertion protein</fullName>
    </recommendedName>
</protein>
<keyword evidence="4" id="KW-1185">Reference proteome</keyword>
<name>A0A7J4ZVR1_9BACT</name>
<sequence length="395" mass="42363">MTIVYLDCYAGISGDMTVGALLDLGVPLEHLQAGLAKLPLPPDSYALSTSRTERRHIPALKFDVAVHDHHTHRHYGGIDAMIAASSLTDSVKERARRIFRRLAEAEATVHGVPLEEVHFHEVGAVDSIVDIVGTAICLDYLGVTEVSAAALPLGGGFVETAHGRLPVPAPATAELLHGLAVHGACGDGERVTPTGAAIIAALAAGTGQRPAMRLERIGSGAGGKDFSDCPNILRAFLGTAEEKRGSGDAVVVAETNIDDSTPEVLGYVMERLFEEGALDVFFTPVQMKKNRPATQLSFLCRPEELENLARLVLAETTAIGLRHYPAGRIVLERRVEELQTPLGPVRFKLVSDGGLLLRAAPEYEDCRRIARERGIPCREVMEQVVAWRQAGGEAS</sequence>
<dbReference type="NCBIfam" id="TIGR00299">
    <property type="entry name" value="nickel pincer cofactor biosynthesis protein LarC"/>
    <property type="match status" value="1"/>
</dbReference>
<comment type="caution">
    <text evidence="3">The sequence shown here is derived from an EMBL/GenBank/DDBJ whole genome shotgun (WGS) entry which is preliminary data.</text>
</comment>
<dbReference type="Proteomes" id="UP000420562">
    <property type="component" value="Unassembled WGS sequence"/>
</dbReference>
<dbReference type="Gene3D" id="3.10.20.300">
    <property type="entry name" value="mk0293 like domain"/>
    <property type="match status" value="1"/>
</dbReference>